<feature type="region of interest" description="Disordered" evidence="1">
    <location>
        <begin position="43"/>
        <end position="70"/>
    </location>
</feature>
<proteinExistence type="predicted"/>
<accession>A0ABN2LYY3</accession>
<name>A0ABN2LYY3_9MICO</name>
<evidence type="ECO:0000313" key="2">
    <source>
        <dbReference type="EMBL" id="GAA1802881.1"/>
    </source>
</evidence>
<comment type="caution">
    <text evidence="2">The sequence shown here is derived from an EMBL/GenBank/DDBJ whole genome shotgun (WGS) entry which is preliminary data.</text>
</comment>
<dbReference type="RefSeq" id="WP_344086727.1">
    <property type="nucleotide sequence ID" value="NZ_BAAAPO010000042.1"/>
</dbReference>
<evidence type="ECO:0000313" key="3">
    <source>
        <dbReference type="Proteomes" id="UP001499938"/>
    </source>
</evidence>
<evidence type="ECO:0000256" key="1">
    <source>
        <dbReference type="SAM" id="MobiDB-lite"/>
    </source>
</evidence>
<gene>
    <name evidence="2" type="ORF">GCM10009811_28250</name>
</gene>
<dbReference type="Proteomes" id="UP001499938">
    <property type="component" value="Unassembled WGS sequence"/>
</dbReference>
<protein>
    <submittedName>
        <fullName evidence="2">Uncharacterized protein</fullName>
    </submittedName>
</protein>
<sequence length="208" mass="23061">MANDLDVHPDEVIAYLGSIGEHFRDVDQKLSGELAHSIRAHFTKPPTPALMPKKRAQRYVRPPRPSAQLPRTKIARKPPKAVVDGALQDVERDFHGFFGSSAKPKWNNETRRRQSRLTPTFDELIPLGPPNAWARAWIDPAERRLWVEAGLSDDDYGANLAIACRQAGMTPGDLALCVGRKGDTALRRITSGESAGIVADRVRERRGA</sequence>
<organism evidence="2 3">
    <name type="scientific">Nostocoides veronense</name>
    <dbReference type="NCBI Taxonomy" id="330836"/>
    <lineage>
        <taxon>Bacteria</taxon>
        <taxon>Bacillati</taxon>
        <taxon>Actinomycetota</taxon>
        <taxon>Actinomycetes</taxon>
        <taxon>Micrococcales</taxon>
        <taxon>Intrasporangiaceae</taxon>
        <taxon>Nostocoides</taxon>
    </lineage>
</organism>
<reference evidence="2 3" key="1">
    <citation type="journal article" date="2019" name="Int. J. Syst. Evol. Microbiol.">
        <title>The Global Catalogue of Microorganisms (GCM) 10K type strain sequencing project: providing services to taxonomists for standard genome sequencing and annotation.</title>
        <authorList>
            <consortium name="The Broad Institute Genomics Platform"/>
            <consortium name="The Broad Institute Genome Sequencing Center for Infectious Disease"/>
            <person name="Wu L."/>
            <person name="Ma J."/>
        </authorList>
    </citation>
    <scope>NUCLEOTIDE SEQUENCE [LARGE SCALE GENOMIC DNA]</scope>
    <source>
        <strain evidence="2 3">JCM 15592</strain>
    </source>
</reference>
<dbReference type="EMBL" id="BAAAPO010000042">
    <property type="protein sequence ID" value="GAA1802881.1"/>
    <property type="molecule type" value="Genomic_DNA"/>
</dbReference>
<keyword evidence="3" id="KW-1185">Reference proteome</keyword>